<reference evidence="3" key="1">
    <citation type="submission" date="2023-07" db="EMBL/GenBank/DDBJ databases">
        <title>A chromosome-level genome assembly of Lolium multiflorum.</title>
        <authorList>
            <person name="Chen Y."/>
            <person name="Copetti D."/>
            <person name="Kolliker R."/>
            <person name="Studer B."/>
        </authorList>
    </citation>
    <scope>NUCLEOTIDE SEQUENCE</scope>
    <source>
        <strain evidence="3">02402/16</strain>
        <tissue evidence="3">Leaf</tissue>
    </source>
</reference>
<gene>
    <name evidence="3" type="ORF">QYE76_012030</name>
</gene>
<evidence type="ECO:0000256" key="2">
    <source>
        <dbReference type="SAM" id="MobiDB-lite"/>
    </source>
</evidence>
<protein>
    <submittedName>
        <fullName evidence="3">Uncharacterized protein</fullName>
    </submittedName>
</protein>
<comment type="caution">
    <text evidence="3">The sequence shown here is derived from an EMBL/GenBank/DDBJ whole genome shotgun (WGS) entry which is preliminary data.</text>
</comment>
<name>A0AAD8U002_LOLMU</name>
<accession>A0AAD8U002</accession>
<organism evidence="3 4">
    <name type="scientific">Lolium multiflorum</name>
    <name type="common">Italian ryegrass</name>
    <name type="synonym">Lolium perenne subsp. multiflorum</name>
    <dbReference type="NCBI Taxonomy" id="4521"/>
    <lineage>
        <taxon>Eukaryota</taxon>
        <taxon>Viridiplantae</taxon>
        <taxon>Streptophyta</taxon>
        <taxon>Embryophyta</taxon>
        <taxon>Tracheophyta</taxon>
        <taxon>Spermatophyta</taxon>
        <taxon>Magnoliopsida</taxon>
        <taxon>Liliopsida</taxon>
        <taxon>Poales</taxon>
        <taxon>Poaceae</taxon>
        <taxon>BOP clade</taxon>
        <taxon>Pooideae</taxon>
        <taxon>Poodae</taxon>
        <taxon>Poeae</taxon>
        <taxon>Poeae Chloroplast Group 2 (Poeae type)</taxon>
        <taxon>Loliodinae</taxon>
        <taxon>Loliinae</taxon>
        <taxon>Lolium</taxon>
    </lineage>
</organism>
<evidence type="ECO:0000256" key="1">
    <source>
        <dbReference type="SAM" id="Coils"/>
    </source>
</evidence>
<dbReference type="Proteomes" id="UP001231189">
    <property type="component" value="Unassembled WGS sequence"/>
</dbReference>
<dbReference type="EMBL" id="JAUUTY010000001">
    <property type="protein sequence ID" value="KAK1695333.1"/>
    <property type="molecule type" value="Genomic_DNA"/>
</dbReference>
<feature type="coiled-coil region" evidence="1">
    <location>
        <begin position="39"/>
        <end position="126"/>
    </location>
</feature>
<evidence type="ECO:0000313" key="3">
    <source>
        <dbReference type="EMBL" id="KAK1695333.1"/>
    </source>
</evidence>
<feature type="region of interest" description="Disordered" evidence="2">
    <location>
        <begin position="198"/>
        <end position="231"/>
    </location>
</feature>
<keyword evidence="4" id="KW-1185">Reference proteome</keyword>
<feature type="compositionally biased region" description="Polar residues" evidence="2">
    <location>
        <begin position="222"/>
        <end position="231"/>
    </location>
</feature>
<dbReference type="AlphaFoldDB" id="A0AAD8U002"/>
<sequence length="304" mass="33837">MLNEVWGKPEEEVRELADLEVRLKDFFAKHREVRQITEIEGLRQNAENGQKAIQLLETRLQEETAKHAKFDELSARIQVLEAENESLKDFVKTSASQEHRARKELREKHARDLAELNEKLEKSQGRTVTMISKNKALEAEAEAIDKLIFPSLGFEWTKDSNLSRTEAYDEARISIDKSVESSARGVASSLGHCRLTSPRSNLAAPAEPPGFDMAPSSRKLKGTSSSLSGEWTTRSGITSTIYPKDFPTLRRKQASQNFTGKDPGQATSIPGKALATAPKPDLATVMMAPIISNPKRSRSPVLEQ</sequence>
<proteinExistence type="predicted"/>
<feature type="region of interest" description="Disordered" evidence="2">
    <location>
        <begin position="253"/>
        <end position="280"/>
    </location>
</feature>
<evidence type="ECO:0000313" key="4">
    <source>
        <dbReference type="Proteomes" id="UP001231189"/>
    </source>
</evidence>
<keyword evidence="1" id="KW-0175">Coiled coil</keyword>